<comment type="cofactor">
    <cofactor evidence="4">
        <name>Zn(2+)</name>
        <dbReference type="ChEBI" id="CHEBI:29105"/>
    </cofactor>
    <text evidence="4">Binds 1 zinc ion per subunit.</text>
</comment>
<dbReference type="InterPro" id="IPR029045">
    <property type="entry name" value="ClpP/crotonase-like_dom_sf"/>
</dbReference>
<keyword evidence="4" id="KW-0862">Zinc</keyword>
<evidence type="ECO:0000256" key="2">
    <source>
        <dbReference type="ARBA" id="ARBA00022679"/>
    </source>
</evidence>
<feature type="binding site" evidence="4">
    <location>
        <position position="57"/>
    </location>
    <ligand>
        <name>Zn(2+)</name>
        <dbReference type="ChEBI" id="CHEBI:29105"/>
    </ligand>
</feature>
<dbReference type="GO" id="GO:0003989">
    <property type="term" value="F:acetyl-CoA carboxylase activity"/>
    <property type="evidence" value="ECO:0007669"/>
    <property type="project" value="InterPro"/>
</dbReference>
<dbReference type="NCBIfam" id="TIGR00515">
    <property type="entry name" value="accD"/>
    <property type="match status" value="1"/>
</dbReference>
<keyword evidence="4" id="KW-0963">Cytoplasm</keyword>
<comment type="function">
    <text evidence="4">Component of the acetyl coenzyme A carboxylase (ACC) complex. Biotin carboxylase (BC) catalyzes the carboxylation of biotin on its carrier protein (BCCP) and then the CO(2) group is transferred by the transcarboxylase to acetyl-CoA to form malonyl-CoA.</text>
</comment>
<dbReference type="Proteomes" id="UP000198995">
    <property type="component" value="Unassembled WGS sequence"/>
</dbReference>
<dbReference type="EMBL" id="FNAF01000002">
    <property type="protein sequence ID" value="SDD24240.1"/>
    <property type="molecule type" value="Genomic_DNA"/>
</dbReference>
<dbReference type="InterPro" id="IPR034733">
    <property type="entry name" value="AcCoA_carboxyl_beta"/>
</dbReference>
<feature type="zinc finger region" description="C4-type" evidence="4">
    <location>
        <begin position="38"/>
        <end position="60"/>
    </location>
</feature>
<feature type="domain" description="CoA carboxyltransferase N-terminal" evidence="5">
    <location>
        <begin position="34"/>
        <end position="291"/>
    </location>
</feature>
<dbReference type="GO" id="GO:0008270">
    <property type="term" value="F:zinc ion binding"/>
    <property type="evidence" value="ECO:0007669"/>
    <property type="project" value="UniProtKB-UniRule"/>
</dbReference>
<comment type="catalytic activity">
    <reaction evidence="4">
        <text>N(6)-carboxybiotinyl-L-lysyl-[protein] + acetyl-CoA = N(6)-biotinyl-L-lysyl-[protein] + malonyl-CoA</text>
        <dbReference type="Rhea" id="RHEA:54728"/>
        <dbReference type="Rhea" id="RHEA-COMP:10505"/>
        <dbReference type="Rhea" id="RHEA-COMP:10506"/>
        <dbReference type="ChEBI" id="CHEBI:57288"/>
        <dbReference type="ChEBI" id="CHEBI:57384"/>
        <dbReference type="ChEBI" id="CHEBI:83144"/>
        <dbReference type="ChEBI" id="CHEBI:83145"/>
        <dbReference type="EC" id="2.1.3.15"/>
    </reaction>
</comment>
<dbReference type="EC" id="2.1.3.15" evidence="4"/>
<dbReference type="PANTHER" id="PTHR42995">
    <property type="entry name" value="ACETYL-COENZYME A CARBOXYLASE CARBOXYL TRANSFERASE SUBUNIT BETA, CHLOROPLASTIC"/>
    <property type="match status" value="1"/>
</dbReference>
<dbReference type="GO" id="GO:0009317">
    <property type="term" value="C:acetyl-CoA carboxylase complex"/>
    <property type="evidence" value="ECO:0007669"/>
    <property type="project" value="InterPro"/>
</dbReference>
<dbReference type="PANTHER" id="PTHR42995:SF5">
    <property type="entry name" value="ACETYL-COENZYME A CARBOXYLASE CARBOXYL TRANSFERASE SUBUNIT BETA, CHLOROPLASTIC"/>
    <property type="match status" value="1"/>
</dbReference>
<keyword evidence="7" id="KW-1185">Reference proteome</keyword>
<gene>
    <name evidence="4" type="primary">accD</name>
    <name evidence="6" type="ORF">SAMN04489866_10259</name>
</gene>
<dbReference type="Pfam" id="PF01039">
    <property type="entry name" value="Carboxyl_trans"/>
    <property type="match status" value="1"/>
</dbReference>
<protein>
    <recommendedName>
        <fullName evidence="4">Acetyl-coenzyme A carboxylase carboxyl transferase subunit beta</fullName>
        <shortName evidence="4">ACCase subunit beta</shortName>
        <shortName evidence="4">Acetyl-CoA carboxylase carboxyltransferase subunit beta</shortName>
        <ecNumber evidence="4">2.1.3.15</ecNumber>
    </recommendedName>
</protein>
<sequence length="291" mass="31701">MSEAFLKRKHRLKVFQTARERLLRRPAPQRDDLRNINCPLCGDRILMADLRASLYICPACQAMLPMPAHARLEALLDPGSFRERQEGLTSDDPLDFPGYAEKLSHAQARSGLSDSVVTGTGRIDGIPLAIACMDSRFMMGSMGVVCGEKLVDLIELATKRKLPLIIIATSGGARMQEGILSLMQMARTAQALNRFHAAGLLYTVVLTHPTTGGVMASFASLADLTLAEPDALIGFAGPRVIRQTVGEDLPEGFQGAAAQLDNGFIDAIVKREDLRDELAFYLKAHGKEGQR</sequence>
<comment type="subcellular location">
    <subcellularLocation>
        <location evidence="4">Cytoplasm</location>
    </subcellularLocation>
</comment>
<keyword evidence="2 4" id="KW-0808">Transferase</keyword>
<dbReference type="InterPro" id="IPR011762">
    <property type="entry name" value="COA_CT_N"/>
</dbReference>
<dbReference type="RefSeq" id="WP_091791089.1">
    <property type="nucleotide sequence ID" value="NZ_FNAF01000002.1"/>
</dbReference>
<evidence type="ECO:0000256" key="1">
    <source>
        <dbReference type="ARBA" id="ARBA00022516"/>
    </source>
</evidence>
<organism evidence="6 7">
    <name type="scientific">Peptococcus niger</name>
    <dbReference type="NCBI Taxonomy" id="2741"/>
    <lineage>
        <taxon>Bacteria</taxon>
        <taxon>Bacillati</taxon>
        <taxon>Bacillota</taxon>
        <taxon>Clostridia</taxon>
        <taxon>Eubacteriales</taxon>
        <taxon>Peptococcaceae</taxon>
        <taxon>Peptococcus</taxon>
    </lineage>
</organism>
<keyword evidence="4" id="KW-0276">Fatty acid metabolism</keyword>
<dbReference type="GO" id="GO:2001295">
    <property type="term" value="P:malonyl-CoA biosynthetic process"/>
    <property type="evidence" value="ECO:0007669"/>
    <property type="project" value="UniProtKB-UniRule"/>
</dbReference>
<evidence type="ECO:0000256" key="3">
    <source>
        <dbReference type="ARBA" id="ARBA00023098"/>
    </source>
</evidence>
<dbReference type="UniPathway" id="UPA00655">
    <property type="reaction ID" value="UER00711"/>
</dbReference>
<dbReference type="AlphaFoldDB" id="A0A1G6T502"/>
<evidence type="ECO:0000256" key="4">
    <source>
        <dbReference type="HAMAP-Rule" id="MF_01395"/>
    </source>
</evidence>
<dbReference type="Gene3D" id="3.90.226.10">
    <property type="entry name" value="2-enoyl-CoA Hydratase, Chain A, domain 1"/>
    <property type="match status" value="1"/>
</dbReference>
<comment type="subunit">
    <text evidence="4">Acetyl-CoA carboxylase is a heterohexamer composed of biotin carboxyl carrier protein (AccB), biotin carboxylase (AccC) and two subunits each of ACCase subunit alpha (AccA) and ACCase subunit beta (AccD).</text>
</comment>
<dbReference type="GO" id="GO:0005524">
    <property type="term" value="F:ATP binding"/>
    <property type="evidence" value="ECO:0007669"/>
    <property type="project" value="UniProtKB-KW"/>
</dbReference>
<evidence type="ECO:0000313" key="7">
    <source>
        <dbReference type="Proteomes" id="UP000198995"/>
    </source>
</evidence>
<dbReference type="OrthoDB" id="9772975at2"/>
<keyword evidence="4" id="KW-0067">ATP-binding</keyword>
<name>A0A1G6T502_PEPNI</name>
<keyword evidence="4" id="KW-0275">Fatty acid biosynthesis</keyword>
<comment type="pathway">
    <text evidence="4">Lipid metabolism; malonyl-CoA biosynthesis; malonyl-CoA from acetyl-CoA: step 1/1.</text>
</comment>
<dbReference type="GO" id="GO:0006633">
    <property type="term" value="P:fatty acid biosynthetic process"/>
    <property type="evidence" value="ECO:0007669"/>
    <property type="project" value="UniProtKB-KW"/>
</dbReference>
<dbReference type="InterPro" id="IPR000438">
    <property type="entry name" value="Acetyl_CoA_COase_Trfase_b_su"/>
</dbReference>
<keyword evidence="4" id="KW-0547">Nucleotide-binding</keyword>
<feature type="binding site" evidence="4">
    <location>
        <position position="41"/>
    </location>
    <ligand>
        <name>Zn(2+)</name>
        <dbReference type="ChEBI" id="CHEBI:29105"/>
    </ligand>
</feature>
<dbReference type="GO" id="GO:0016743">
    <property type="term" value="F:carboxyl- or carbamoyltransferase activity"/>
    <property type="evidence" value="ECO:0007669"/>
    <property type="project" value="UniProtKB-UniRule"/>
</dbReference>
<accession>A0A1G6T502</accession>
<keyword evidence="4" id="KW-0479">Metal-binding</keyword>
<keyword evidence="4" id="KW-0863">Zinc-finger</keyword>
<evidence type="ECO:0000313" key="6">
    <source>
        <dbReference type="EMBL" id="SDD24240.1"/>
    </source>
</evidence>
<dbReference type="HAMAP" id="MF_01395">
    <property type="entry name" value="AcetylCoA_CT_beta"/>
    <property type="match status" value="1"/>
</dbReference>
<dbReference type="SUPFAM" id="SSF52096">
    <property type="entry name" value="ClpP/crotonase"/>
    <property type="match status" value="1"/>
</dbReference>
<keyword evidence="3 4" id="KW-0443">Lipid metabolism</keyword>
<dbReference type="STRING" id="2741.SAMN04489866_10259"/>
<feature type="binding site" evidence="4">
    <location>
        <position position="60"/>
    </location>
    <ligand>
        <name>Zn(2+)</name>
        <dbReference type="ChEBI" id="CHEBI:29105"/>
    </ligand>
</feature>
<dbReference type="PROSITE" id="PS50980">
    <property type="entry name" value="COA_CT_NTER"/>
    <property type="match status" value="1"/>
</dbReference>
<proteinExistence type="inferred from homology"/>
<reference evidence="6 7" key="1">
    <citation type="submission" date="2016-10" db="EMBL/GenBank/DDBJ databases">
        <authorList>
            <person name="de Groot N.N."/>
        </authorList>
    </citation>
    <scope>NUCLEOTIDE SEQUENCE [LARGE SCALE GENOMIC DNA]</scope>
    <source>
        <strain evidence="6 7">DSM 20475</strain>
    </source>
</reference>
<evidence type="ECO:0000259" key="5">
    <source>
        <dbReference type="PROSITE" id="PS50980"/>
    </source>
</evidence>
<keyword evidence="1 4" id="KW-0444">Lipid biosynthesis</keyword>
<feature type="binding site" evidence="4">
    <location>
        <position position="38"/>
    </location>
    <ligand>
        <name>Zn(2+)</name>
        <dbReference type="ChEBI" id="CHEBI:29105"/>
    </ligand>
</feature>
<comment type="similarity">
    <text evidence="4">Belongs to the AccD/PCCB family.</text>
</comment>
<dbReference type="PRINTS" id="PR01070">
    <property type="entry name" value="ACCCTRFRASEB"/>
</dbReference>